<feature type="domain" description="Macro" evidence="1">
    <location>
        <begin position="1"/>
        <end position="196"/>
    </location>
</feature>
<dbReference type="RefSeq" id="WP_196292135.1">
    <property type="nucleotide sequence ID" value="NZ_JADQDM010000002.1"/>
</dbReference>
<dbReference type="SUPFAM" id="SSF52949">
    <property type="entry name" value="Macro domain-like"/>
    <property type="match status" value="1"/>
</dbReference>
<dbReference type="SMART" id="SM00506">
    <property type="entry name" value="A1pp"/>
    <property type="match status" value="1"/>
</dbReference>
<dbReference type="InterPro" id="IPR002589">
    <property type="entry name" value="Macro_dom"/>
</dbReference>
<dbReference type="PANTHER" id="PTHR34413">
    <property type="entry name" value="PROPHAGE TAIL FIBER ASSEMBLY PROTEIN HOMOLOG TFAE-RELATED-RELATED"/>
    <property type="match status" value="1"/>
</dbReference>
<dbReference type="PROSITE" id="PS51154">
    <property type="entry name" value="MACRO"/>
    <property type="match status" value="1"/>
</dbReference>
<dbReference type="Proteomes" id="UP000618931">
    <property type="component" value="Unassembled WGS sequence"/>
</dbReference>
<dbReference type="Pfam" id="PF01661">
    <property type="entry name" value="Macro"/>
    <property type="match status" value="1"/>
</dbReference>
<dbReference type="EMBL" id="JADQDM010000002">
    <property type="protein sequence ID" value="MBF9220698.1"/>
    <property type="molecule type" value="Genomic_DNA"/>
</dbReference>
<evidence type="ECO:0000259" key="1">
    <source>
        <dbReference type="PROSITE" id="PS51154"/>
    </source>
</evidence>
<keyword evidence="3" id="KW-1185">Reference proteome</keyword>
<sequence>MNKLILVDPNQALCEAWQSAFQMHDEVKIVNNVFESVKEYDCMVSAANSFGLMDGGVDLAITKYFGNGLQSRVQAHIMANYNGEQPVGSSFIIGTSHAAHPYLAHTPTMRVPMSINGTDNVYLAMKAMLQAVKSFNAQTARIQIVLCPGLGTATGRVAPEAAAAQMALAYEYYKKPPQEITWESAAKISREVFAAI</sequence>
<organism evidence="2 3">
    <name type="scientific">Hymenobacter ruricola</name>
    <dbReference type="NCBI Taxonomy" id="2791023"/>
    <lineage>
        <taxon>Bacteria</taxon>
        <taxon>Pseudomonadati</taxon>
        <taxon>Bacteroidota</taxon>
        <taxon>Cytophagia</taxon>
        <taxon>Cytophagales</taxon>
        <taxon>Hymenobacteraceae</taxon>
        <taxon>Hymenobacter</taxon>
    </lineage>
</organism>
<dbReference type="Gene3D" id="3.40.220.10">
    <property type="entry name" value="Leucine Aminopeptidase, subunit E, domain 1"/>
    <property type="match status" value="1"/>
</dbReference>
<proteinExistence type="predicted"/>
<gene>
    <name evidence="2" type="ORF">I2H31_06230</name>
</gene>
<evidence type="ECO:0000313" key="2">
    <source>
        <dbReference type="EMBL" id="MBF9220698.1"/>
    </source>
</evidence>
<dbReference type="PANTHER" id="PTHR34413:SF2">
    <property type="entry name" value="PROPHAGE TAIL FIBER ASSEMBLY PROTEIN HOMOLOG TFAE-RELATED"/>
    <property type="match status" value="1"/>
</dbReference>
<name>A0ABS0I186_9BACT</name>
<reference evidence="2 3" key="1">
    <citation type="submission" date="2020-11" db="EMBL/GenBank/DDBJ databases">
        <authorList>
            <person name="Kim M.K."/>
        </authorList>
    </citation>
    <scope>NUCLEOTIDE SEQUENCE [LARGE SCALE GENOMIC DNA]</scope>
    <source>
        <strain evidence="2 3">BT662</strain>
    </source>
</reference>
<dbReference type="InterPro" id="IPR043472">
    <property type="entry name" value="Macro_dom-like"/>
</dbReference>
<evidence type="ECO:0000313" key="3">
    <source>
        <dbReference type="Proteomes" id="UP000618931"/>
    </source>
</evidence>
<comment type="caution">
    <text evidence="2">The sequence shown here is derived from an EMBL/GenBank/DDBJ whole genome shotgun (WGS) entry which is preliminary data.</text>
</comment>
<accession>A0ABS0I186</accession>
<protein>
    <submittedName>
        <fullName evidence="2">Macro domain-containing protein</fullName>
    </submittedName>
</protein>
<dbReference type="InterPro" id="IPR051220">
    <property type="entry name" value="TFA_Chaperone"/>
</dbReference>